<evidence type="ECO:0000313" key="4">
    <source>
        <dbReference type="Proteomes" id="UP001202134"/>
    </source>
</evidence>
<evidence type="ECO:0000259" key="2">
    <source>
        <dbReference type="Pfam" id="PF07238"/>
    </source>
</evidence>
<accession>A0ABT0KLK5</accession>
<feature type="domain" description="PilZ" evidence="2">
    <location>
        <begin position="3"/>
        <end position="100"/>
    </location>
</feature>
<comment type="subunit">
    <text evidence="1">Monomer in both c-di-GMP-bound and free forms.</text>
</comment>
<dbReference type="SUPFAM" id="SSF141371">
    <property type="entry name" value="PilZ domain-like"/>
    <property type="match status" value="1"/>
</dbReference>
<reference evidence="3 4" key="1">
    <citation type="submission" date="2022-01" db="EMBL/GenBank/DDBJ databases">
        <title>Whole genome-based taxonomy of the Shewanellaceae.</title>
        <authorList>
            <person name="Martin-Rodriguez A.J."/>
        </authorList>
    </citation>
    <scope>NUCLEOTIDE SEQUENCE [LARGE SCALE GENOMIC DNA]</scope>
    <source>
        <strain evidence="3 4">DSM 24955</strain>
    </source>
</reference>
<dbReference type="EMBL" id="JAKIKU010000002">
    <property type="protein sequence ID" value="MCL1044618.1"/>
    <property type="molecule type" value="Genomic_DNA"/>
</dbReference>
<dbReference type="InterPro" id="IPR027021">
    <property type="entry name" value="C-di-GMP_BP_PA4608"/>
</dbReference>
<organism evidence="3 4">
    <name type="scientific">Shewanella electrodiphila</name>
    <dbReference type="NCBI Taxonomy" id="934143"/>
    <lineage>
        <taxon>Bacteria</taxon>
        <taxon>Pseudomonadati</taxon>
        <taxon>Pseudomonadota</taxon>
        <taxon>Gammaproteobacteria</taxon>
        <taxon>Alteromonadales</taxon>
        <taxon>Shewanellaceae</taxon>
        <taxon>Shewanella</taxon>
    </lineage>
</organism>
<dbReference type="Gene3D" id="2.40.10.220">
    <property type="entry name" value="predicted glycosyltransferase like domains"/>
    <property type="match status" value="1"/>
</dbReference>
<name>A0ABT0KLK5_9GAMM</name>
<dbReference type="Proteomes" id="UP001202134">
    <property type="component" value="Unassembled WGS sequence"/>
</dbReference>
<dbReference type="InterPro" id="IPR009875">
    <property type="entry name" value="PilZ_domain"/>
</dbReference>
<sequence length="119" mass="13324">MDERRKFTRTLFAATASIKIEDKSYRTDILDLSIKGALISTPDGLDAIKGQKVALSFLLPDSDIVLSMDTLLVHKEAKHLGLECQHIDLDSISHLKRIIELNIGDEELLQRELAQLVSI</sequence>
<keyword evidence="1" id="KW-0547">Nucleotide-binding</keyword>
<evidence type="ECO:0000256" key="1">
    <source>
        <dbReference type="PIRNR" id="PIRNR028141"/>
    </source>
</evidence>
<keyword evidence="1" id="KW-0973">c-di-GMP</keyword>
<protein>
    <recommendedName>
        <fullName evidence="1">Cyclic diguanosine monophosphate-binding protein</fullName>
        <shortName evidence="1">c-di-GMP-binding protein</shortName>
    </recommendedName>
    <alternativeName>
        <fullName evidence="1">Pilz domain-containing protein</fullName>
    </alternativeName>
</protein>
<proteinExistence type="predicted"/>
<keyword evidence="4" id="KW-1185">Reference proteome</keyword>
<gene>
    <name evidence="3" type="ORF">L2737_04625</name>
</gene>
<dbReference type="RefSeq" id="WP_229368938.1">
    <property type="nucleotide sequence ID" value="NZ_JAKIKU010000002.1"/>
</dbReference>
<comment type="function">
    <text evidence="1">Binds the second messenger bis-(3'-5') cyclic dimeric guanosine monophosphate (c-di-GMP). Can bind two c-di-GMP molecules per monomer. May play a role in bacterial second-messenger regulated processes. Binding to c-di-GMP induces a conformational change of the C- and N-termini resulting in the exposure of a highly negative surface on one side of the protein to a possible effector protein.</text>
</comment>
<comment type="caution">
    <text evidence="3">The sequence shown here is derived from an EMBL/GenBank/DDBJ whole genome shotgun (WGS) entry which is preliminary data.</text>
</comment>
<dbReference type="Pfam" id="PF07238">
    <property type="entry name" value="PilZ"/>
    <property type="match status" value="1"/>
</dbReference>
<evidence type="ECO:0000313" key="3">
    <source>
        <dbReference type="EMBL" id="MCL1044618.1"/>
    </source>
</evidence>
<dbReference type="PIRSF" id="PIRSF028141">
    <property type="entry name" value="C-di-GMP_BP_PA4608"/>
    <property type="match status" value="1"/>
</dbReference>